<dbReference type="Pfam" id="PF07517">
    <property type="entry name" value="SecA_DEAD"/>
    <property type="match status" value="1"/>
</dbReference>
<dbReference type="GO" id="GO:0043952">
    <property type="term" value="P:protein transport by the Sec complex"/>
    <property type="evidence" value="ECO:0007669"/>
    <property type="project" value="TreeGrafter"/>
</dbReference>
<dbReference type="GO" id="GO:0005524">
    <property type="term" value="F:ATP binding"/>
    <property type="evidence" value="ECO:0007669"/>
    <property type="project" value="InterPro"/>
</dbReference>
<dbReference type="GO" id="GO:0017038">
    <property type="term" value="P:protein import"/>
    <property type="evidence" value="ECO:0007669"/>
    <property type="project" value="InterPro"/>
</dbReference>
<feature type="domain" description="SecA family profile" evidence="3">
    <location>
        <begin position="3"/>
        <end position="84"/>
    </location>
</feature>
<reference evidence="4" key="1">
    <citation type="journal article" date="2014" name="Front. Microbiol.">
        <title>High frequency of phylogenetically diverse reductive dehalogenase-homologous genes in deep subseafloor sedimentary metagenomes.</title>
        <authorList>
            <person name="Kawai M."/>
            <person name="Futagami T."/>
            <person name="Toyoda A."/>
            <person name="Takaki Y."/>
            <person name="Nishi S."/>
            <person name="Hori S."/>
            <person name="Arai W."/>
            <person name="Tsubouchi T."/>
            <person name="Morono Y."/>
            <person name="Uchiyama I."/>
            <person name="Ito T."/>
            <person name="Fujiyama A."/>
            <person name="Inagaki F."/>
            <person name="Takami H."/>
        </authorList>
    </citation>
    <scope>NUCLEOTIDE SEQUENCE</scope>
    <source>
        <strain evidence="4">Expedition CK06-06</strain>
    </source>
</reference>
<proteinExistence type="predicted"/>
<dbReference type="EMBL" id="BARW01011043">
    <property type="protein sequence ID" value="GAI83494.1"/>
    <property type="molecule type" value="Genomic_DNA"/>
</dbReference>
<keyword evidence="1" id="KW-0813">Transport</keyword>
<dbReference type="GO" id="GO:0006886">
    <property type="term" value="P:intracellular protein transport"/>
    <property type="evidence" value="ECO:0007669"/>
    <property type="project" value="InterPro"/>
</dbReference>
<gene>
    <name evidence="4" type="ORF">S12H4_21463</name>
</gene>
<evidence type="ECO:0000256" key="1">
    <source>
        <dbReference type="ARBA" id="ARBA00022927"/>
    </source>
</evidence>
<keyword evidence="2" id="KW-0811">Translocation</keyword>
<accession>X1TU10</accession>
<dbReference type="GO" id="GO:0031522">
    <property type="term" value="C:cell envelope Sec protein transport complex"/>
    <property type="evidence" value="ECO:0007669"/>
    <property type="project" value="TreeGrafter"/>
</dbReference>
<feature type="non-terminal residue" evidence="4">
    <location>
        <position position="84"/>
    </location>
</feature>
<dbReference type="InterPro" id="IPR014018">
    <property type="entry name" value="SecA_motor_DEAD"/>
</dbReference>
<sequence>MYKLLIRKIFGTKNERDLKKLQPYASAINELEPHIKKLDNNQIRVKTAEFREKLNQGATLDDVLIEAYAVVREVAKRTINMRHF</sequence>
<comment type="caution">
    <text evidence="4">The sequence shown here is derived from an EMBL/GenBank/DDBJ whole genome shotgun (WGS) entry which is preliminary data.</text>
</comment>
<dbReference type="PANTHER" id="PTHR30612:SF0">
    <property type="entry name" value="CHLOROPLAST PROTEIN-TRANSPORTING ATPASE"/>
    <property type="match status" value="1"/>
</dbReference>
<dbReference type="InterPro" id="IPR027417">
    <property type="entry name" value="P-loop_NTPase"/>
</dbReference>
<evidence type="ECO:0000256" key="2">
    <source>
        <dbReference type="ARBA" id="ARBA00023010"/>
    </source>
</evidence>
<evidence type="ECO:0000313" key="4">
    <source>
        <dbReference type="EMBL" id="GAI83494.1"/>
    </source>
</evidence>
<dbReference type="GO" id="GO:0005886">
    <property type="term" value="C:plasma membrane"/>
    <property type="evidence" value="ECO:0007669"/>
    <property type="project" value="TreeGrafter"/>
</dbReference>
<dbReference type="Gene3D" id="3.40.50.300">
    <property type="entry name" value="P-loop containing nucleotide triphosphate hydrolases"/>
    <property type="match status" value="1"/>
</dbReference>
<protein>
    <recommendedName>
        <fullName evidence="3">SecA family profile domain-containing protein</fullName>
    </recommendedName>
</protein>
<dbReference type="SUPFAM" id="SSF52540">
    <property type="entry name" value="P-loop containing nucleoside triphosphate hydrolases"/>
    <property type="match status" value="1"/>
</dbReference>
<dbReference type="GO" id="GO:0005829">
    <property type="term" value="C:cytosol"/>
    <property type="evidence" value="ECO:0007669"/>
    <property type="project" value="TreeGrafter"/>
</dbReference>
<dbReference type="GO" id="GO:0006605">
    <property type="term" value="P:protein targeting"/>
    <property type="evidence" value="ECO:0007669"/>
    <property type="project" value="InterPro"/>
</dbReference>
<name>X1TU10_9ZZZZ</name>
<dbReference type="AlphaFoldDB" id="X1TU10"/>
<dbReference type="InterPro" id="IPR011115">
    <property type="entry name" value="SecA_DEAD"/>
</dbReference>
<dbReference type="InterPro" id="IPR000185">
    <property type="entry name" value="SecA"/>
</dbReference>
<keyword evidence="1" id="KW-0653">Protein transport</keyword>
<dbReference type="PANTHER" id="PTHR30612">
    <property type="entry name" value="SECA INNER MEMBRANE COMPONENT OF SEC PROTEIN SECRETION SYSTEM"/>
    <property type="match status" value="1"/>
</dbReference>
<organism evidence="4">
    <name type="scientific">marine sediment metagenome</name>
    <dbReference type="NCBI Taxonomy" id="412755"/>
    <lineage>
        <taxon>unclassified sequences</taxon>
        <taxon>metagenomes</taxon>
        <taxon>ecological metagenomes</taxon>
    </lineage>
</organism>
<dbReference type="PROSITE" id="PS51196">
    <property type="entry name" value="SECA_MOTOR_DEAD"/>
    <property type="match status" value="1"/>
</dbReference>
<evidence type="ECO:0000259" key="3">
    <source>
        <dbReference type="PROSITE" id="PS51196"/>
    </source>
</evidence>